<dbReference type="Pfam" id="PF13090">
    <property type="entry name" value="PP_kinase_C"/>
    <property type="match status" value="1"/>
</dbReference>
<feature type="domain" description="Polyphosphate kinase C-terminal" evidence="1">
    <location>
        <begin position="4"/>
        <end position="151"/>
    </location>
</feature>
<reference evidence="2" key="1">
    <citation type="submission" date="2020-05" db="EMBL/GenBank/DDBJ databases">
        <authorList>
            <person name="Chiriac C."/>
            <person name="Salcher M."/>
            <person name="Ghai R."/>
            <person name="Kavagutti S V."/>
        </authorList>
    </citation>
    <scope>NUCLEOTIDE SEQUENCE</scope>
</reference>
<dbReference type="PANTHER" id="PTHR30218">
    <property type="entry name" value="POLYPHOSPHATE KINASE"/>
    <property type="match status" value="1"/>
</dbReference>
<dbReference type="SUPFAM" id="SSF56024">
    <property type="entry name" value="Phospholipase D/nuclease"/>
    <property type="match status" value="1"/>
</dbReference>
<evidence type="ECO:0000313" key="2">
    <source>
        <dbReference type="EMBL" id="CAB4783304.1"/>
    </source>
</evidence>
<dbReference type="GO" id="GO:0008976">
    <property type="term" value="F:polyphosphate kinase activity"/>
    <property type="evidence" value="ECO:0007669"/>
    <property type="project" value="InterPro"/>
</dbReference>
<evidence type="ECO:0000259" key="1">
    <source>
        <dbReference type="Pfam" id="PF13090"/>
    </source>
</evidence>
<dbReference type="GO" id="GO:0006799">
    <property type="term" value="P:polyphosphate biosynthetic process"/>
    <property type="evidence" value="ECO:0007669"/>
    <property type="project" value="InterPro"/>
</dbReference>
<accession>A0A6J6WIY5</accession>
<name>A0A6J6WIY5_9ZZZZ</name>
<dbReference type="InterPro" id="IPR025200">
    <property type="entry name" value="PPK_C_dom2"/>
</dbReference>
<protein>
    <submittedName>
        <fullName evidence="2">Unannotated protein</fullName>
    </submittedName>
</protein>
<dbReference type="InterPro" id="IPR003414">
    <property type="entry name" value="PP_kinase"/>
</dbReference>
<dbReference type="GO" id="GO:0009358">
    <property type="term" value="C:polyphosphate kinase complex"/>
    <property type="evidence" value="ECO:0007669"/>
    <property type="project" value="InterPro"/>
</dbReference>
<organism evidence="2">
    <name type="scientific">freshwater metagenome</name>
    <dbReference type="NCBI Taxonomy" id="449393"/>
    <lineage>
        <taxon>unclassified sequences</taxon>
        <taxon>metagenomes</taxon>
        <taxon>ecological metagenomes</taxon>
    </lineage>
</organism>
<dbReference type="Gene3D" id="3.30.870.10">
    <property type="entry name" value="Endonuclease Chain A"/>
    <property type="match status" value="1"/>
</dbReference>
<sequence>MIERIRTQGALGASGYIMMKMNSLVDPEIIDELYAAATAGAKIDLIVRGICCLRPGVPGLSEGIRVRSIVGRFLEHSRIYKFGADPTSAEYLIGSADMMPRNLDRRVEAITPITDPRLCSRLEEILTIELDDDVLAWSLGADGDWSKVPTTRGVDTHATLGQRTRQRSLTS</sequence>
<gene>
    <name evidence="2" type="ORF">UFOPK2925_00988</name>
</gene>
<proteinExistence type="predicted"/>
<dbReference type="EMBL" id="CAEZZU010000146">
    <property type="protein sequence ID" value="CAB4783304.1"/>
    <property type="molecule type" value="Genomic_DNA"/>
</dbReference>
<dbReference type="PANTHER" id="PTHR30218:SF0">
    <property type="entry name" value="POLYPHOSPHATE KINASE"/>
    <property type="match status" value="1"/>
</dbReference>
<dbReference type="AlphaFoldDB" id="A0A6J6WIY5"/>